<dbReference type="EMBL" id="VGJX01000736">
    <property type="protein sequence ID" value="MBM3275822.1"/>
    <property type="molecule type" value="Genomic_DNA"/>
</dbReference>
<dbReference type="Proteomes" id="UP000703893">
    <property type="component" value="Unassembled WGS sequence"/>
</dbReference>
<organism evidence="1 2">
    <name type="scientific">Candidatus Tanganyikabacteria bacterium</name>
    <dbReference type="NCBI Taxonomy" id="2961651"/>
    <lineage>
        <taxon>Bacteria</taxon>
        <taxon>Bacillati</taxon>
        <taxon>Candidatus Sericytochromatia</taxon>
        <taxon>Candidatus Tanganyikabacteria</taxon>
    </lineage>
</organism>
<reference evidence="1 2" key="1">
    <citation type="submission" date="2019-03" db="EMBL/GenBank/DDBJ databases">
        <title>Lake Tanganyika Metagenome-Assembled Genomes (MAGs).</title>
        <authorList>
            <person name="Tran P."/>
        </authorList>
    </citation>
    <scope>NUCLEOTIDE SEQUENCE [LARGE SCALE GENOMIC DNA]</scope>
    <source>
        <strain evidence="1">K_DeepCast_65m_m2_236</strain>
    </source>
</reference>
<gene>
    <name evidence="1" type="ORF">FJZ00_11760</name>
</gene>
<proteinExistence type="predicted"/>
<name>A0A938BK03_9BACT</name>
<accession>A0A938BK03</accession>
<protein>
    <submittedName>
        <fullName evidence="1">Uncharacterized protein</fullName>
    </submittedName>
</protein>
<comment type="caution">
    <text evidence="1">The sequence shown here is derived from an EMBL/GenBank/DDBJ whole genome shotgun (WGS) entry which is preliminary data.</text>
</comment>
<feature type="non-terminal residue" evidence="1">
    <location>
        <position position="1"/>
    </location>
</feature>
<dbReference type="AlphaFoldDB" id="A0A938BK03"/>
<sequence>GNEFALNNYKSHWNVTGSFEKYISSQFLAWVFCFGLGKTTKTTPVAGAYTYTCAPQDPVADGIDMKAFTYVEAIRQGATPVLDRAAVGCVLSDYAITLASGPGRANAKVTANFIGCGKVVRPSTITIPSAVSEEFLNSASAAITINSVNYVTNRNFVMLEQTWNNSVRDQTGFYPGSGTDTGAAIRGRLEFGDRAPGFKFQARFDAGSTELTDLYAQTEGTITWSLQGALISGSTYHGCSVTWHRVRFATAVVNDADGIVTVEVTVQPLWHTTNGLLTAVVTTNQDNILG</sequence>
<evidence type="ECO:0000313" key="1">
    <source>
        <dbReference type="EMBL" id="MBM3275822.1"/>
    </source>
</evidence>
<evidence type="ECO:0000313" key="2">
    <source>
        <dbReference type="Proteomes" id="UP000703893"/>
    </source>
</evidence>